<evidence type="ECO:0000313" key="1">
    <source>
        <dbReference type="Ensembl" id="ENSMFAP00000049808.1"/>
    </source>
</evidence>
<dbReference type="GeneTree" id="ENSGT00940000163244"/>
<keyword evidence="2" id="KW-1185">Reference proteome</keyword>
<dbReference type="Proteomes" id="UP000233100">
    <property type="component" value="Chromosome 1"/>
</dbReference>
<proteinExistence type="predicted"/>
<evidence type="ECO:0000313" key="2">
    <source>
        <dbReference type="Proteomes" id="UP000233100"/>
    </source>
</evidence>
<reference evidence="1" key="3">
    <citation type="submission" date="2025-09" db="UniProtKB">
        <authorList>
            <consortium name="Ensembl"/>
        </authorList>
    </citation>
    <scope>IDENTIFICATION</scope>
</reference>
<organism evidence="1 2">
    <name type="scientific">Macaca fascicularis</name>
    <name type="common">Crab-eating macaque</name>
    <name type="synonym">Cynomolgus monkey</name>
    <dbReference type="NCBI Taxonomy" id="9541"/>
    <lineage>
        <taxon>Eukaryota</taxon>
        <taxon>Metazoa</taxon>
        <taxon>Chordata</taxon>
        <taxon>Craniata</taxon>
        <taxon>Vertebrata</taxon>
        <taxon>Euteleostomi</taxon>
        <taxon>Mammalia</taxon>
        <taxon>Eutheria</taxon>
        <taxon>Euarchontoglires</taxon>
        <taxon>Primates</taxon>
        <taxon>Haplorrhini</taxon>
        <taxon>Catarrhini</taxon>
        <taxon>Cercopithecidae</taxon>
        <taxon>Cercopithecinae</taxon>
        <taxon>Macaca</taxon>
    </lineage>
</organism>
<dbReference type="Ensembl" id="ENSMFAT00000102057.1">
    <property type="protein sequence ID" value="ENSMFAP00000049808.1"/>
    <property type="gene ID" value="ENSMFAG00000050877.1"/>
</dbReference>
<dbReference type="AlphaFoldDB" id="A0A7N9CJQ0"/>
<protein>
    <submittedName>
        <fullName evidence="1">Uncharacterized protein</fullName>
    </submittedName>
</protein>
<sequence length="208" mass="23261">MQSLGEERPMVWMQQVWCKKVPACASHSPLGTTLTIGHTEGWVRRWCHATRRGSYWVGQCGISEVQAPRADSPQFVKSLFLSSTEGRTEAERAGLGQPVWHPRDGRHEQAAVRLRASLFSPIFLLTSLCPSPELKSISASGCSGSLWEAEAGGLLEPRSLRTVLAIWQNPVSTKNTKINWAWWHVPVVLAAWEAEVGGWLEPRRQRLQ</sequence>
<name>A0A7N9CJQ0_MACFA</name>
<accession>A0A7N9CJQ0</accession>
<reference evidence="1" key="2">
    <citation type="submission" date="2025-08" db="UniProtKB">
        <authorList>
            <consortium name="Ensembl"/>
        </authorList>
    </citation>
    <scope>IDENTIFICATION</scope>
</reference>
<reference evidence="1 2" key="1">
    <citation type="submission" date="2013-03" db="EMBL/GenBank/DDBJ databases">
        <authorList>
            <person name="Warren W."/>
            <person name="Wilson R.K."/>
        </authorList>
    </citation>
    <scope>NUCLEOTIDE SEQUENCE</scope>
</reference>